<sequence length="990" mass="108859">MEEDVRLFIADSSQNIREQLASSGPNQHQPSLLAESQSRPGELISSLFTSLPRTVIEHILYVVDANTFASLTLLNRKWRRISDSPQLYAHHLPHCSSFALTAKATSDAGSLDDLPTLKVKFGAEVRRNAFDVYLRPRQTLVKLISTSISSSTAFPQGEAFRFAFSPGAQLVLCISSSRIIVLDVASDSSVVRHELKTWRRPLNATILDDGSLLAVVSSSHQVNIYSLANDEARHVQNLKLNDVPRALALSPTGGVLAIAYCDRIEVYAIGDGATATERRAVRCAGMDSISFSSDGVMLLGSSTDGQNNTLVVITVPFYTEPDTDVSVREAHTRMWTTQILFPETVKGFSHACLLPLHAEGDGSWVLGFDQEAAAFRTIGAINVNSGTAYFVSPMSGSEFQECLPSMPPTVDCGGELVALGFHNSGLWVYGIPDRVDIAPSQSTAAHSVWNSVHNSQEPDTLPYNVQRLQHAITKPKMLISGHRMSDLPGTSATRWVRQGDAPADRRRLVAVAPGGVSPPTIGEEDVPVDGGRVLILDFERAINNGDSTEVSIEIGETEPMMLHEPNTSLDTEVELERRRTRMHRGSSSFRARALARESYPAAISISQSPPSIVRRNSSYFSTSSNDVGDGEASPIPDTPYDNTQPRSRDTLRRAATAAATSRTRHNPRYRDEPRRTFNGNPVPPIFQVPHESDADNWVPPPPPYSREPDAPLPDYLRRTLLPTMTEPVQRGGDAPSQVQRSQTTHLEDTAEASSSRTALQRLNTIGSSRLTSLMRRNTRASEAPEPRRQNNGIRRGTSVSHPYGQNSEVPSVPPVPQLPPQIPATTHGLGLNSATTMAPNLPANSTTLTLPAPGQQASVHENQAESVANREDSFEWQDTVPAIPEMRPNLNYPYSLSSPNLHIIDPQYASPGTPQDSWSRTGYHRSARRPQSQDLRQTPTIQPLNRRASTDPTLSTSSQPSNDLWRRRIEEWNEQTIYERSRKRNKCIVM</sequence>
<feature type="compositionally biased region" description="Polar residues" evidence="1">
    <location>
        <begin position="751"/>
        <end position="775"/>
    </location>
</feature>
<dbReference type="InterPro" id="IPR055589">
    <property type="entry name" value="DUF7165"/>
</dbReference>
<dbReference type="InterPro" id="IPR001810">
    <property type="entry name" value="F-box_dom"/>
</dbReference>
<evidence type="ECO:0000313" key="3">
    <source>
        <dbReference type="EMBL" id="KAE8146184.1"/>
    </source>
</evidence>
<feature type="compositionally biased region" description="Polar residues" evidence="1">
    <location>
        <begin position="614"/>
        <end position="626"/>
    </location>
</feature>
<feature type="compositionally biased region" description="Polar residues" evidence="1">
    <location>
        <begin position="929"/>
        <end position="943"/>
    </location>
</feature>
<evidence type="ECO:0000259" key="2">
    <source>
        <dbReference type="PROSITE" id="PS50181"/>
    </source>
</evidence>
<dbReference type="EMBL" id="ML742281">
    <property type="protein sequence ID" value="KAE8146184.1"/>
    <property type="molecule type" value="Genomic_DNA"/>
</dbReference>
<name>A0A5N6TII4_ASPAV</name>
<dbReference type="SUPFAM" id="SSF81383">
    <property type="entry name" value="F-box domain"/>
    <property type="match status" value="1"/>
</dbReference>
<gene>
    <name evidence="3" type="ORF">BDV25DRAFT_163006</name>
</gene>
<dbReference type="InterPro" id="IPR015943">
    <property type="entry name" value="WD40/YVTN_repeat-like_dom_sf"/>
</dbReference>
<feature type="compositionally biased region" description="Polar residues" evidence="1">
    <location>
        <begin position="910"/>
        <end position="920"/>
    </location>
</feature>
<dbReference type="OrthoDB" id="3925024at2759"/>
<dbReference type="Pfam" id="PF23749">
    <property type="entry name" value="DUF7165"/>
    <property type="match status" value="1"/>
</dbReference>
<feature type="region of interest" description="Disordered" evidence="1">
    <location>
        <begin position="905"/>
        <end position="962"/>
    </location>
</feature>
<proteinExistence type="predicted"/>
<accession>A0A5N6TII4</accession>
<reference evidence="3 4" key="1">
    <citation type="submission" date="2019-04" db="EMBL/GenBank/DDBJ databases">
        <title>Friends and foes A comparative genomics study of 23 Aspergillus species from section Flavi.</title>
        <authorList>
            <consortium name="DOE Joint Genome Institute"/>
            <person name="Kjaerbolling I."/>
            <person name="Vesth T."/>
            <person name="Frisvad J.C."/>
            <person name="Nybo J.L."/>
            <person name="Theobald S."/>
            <person name="Kildgaard S."/>
            <person name="Isbrandt T."/>
            <person name="Kuo A."/>
            <person name="Sato A."/>
            <person name="Lyhne E.K."/>
            <person name="Kogle M.E."/>
            <person name="Wiebenga A."/>
            <person name="Kun R.S."/>
            <person name="Lubbers R.J."/>
            <person name="Makela M.R."/>
            <person name="Barry K."/>
            <person name="Chovatia M."/>
            <person name="Clum A."/>
            <person name="Daum C."/>
            <person name="Haridas S."/>
            <person name="He G."/>
            <person name="LaButti K."/>
            <person name="Lipzen A."/>
            <person name="Mondo S."/>
            <person name="Riley R."/>
            <person name="Salamov A."/>
            <person name="Simmons B.A."/>
            <person name="Magnuson J.K."/>
            <person name="Henrissat B."/>
            <person name="Mortensen U.H."/>
            <person name="Larsen T.O."/>
            <person name="Devries R.P."/>
            <person name="Grigoriev I.V."/>
            <person name="Machida M."/>
            <person name="Baker S.E."/>
            <person name="Andersen M.R."/>
        </authorList>
    </citation>
    <scope>NUCLEOTIDE SEQUENCE [LARGE SCALE GENOMIC DNA]</scope>
    <source>
        <strain evidence="3 4">IBT 18842</strain>
    </source>
</reference>
<dbReference type="Proteomes" id="UP000325780">
    <property type="component" value="Unassembled WGS sequence"/>
</dbReference>
<protein>
    <recommendedName>
        <fullName evidence="2">F-box domain-containing protein</fullName>
    </recommendedName>
</protein>
<evidence type="ECO:0000256" key="1">
    <source>
        <dbReference type="SAM" id="MobiDB-lite"/>
    </source>
</evidence>
<dbReference type="InterPro" id="IPR036047">
    <property type="entry name" value="F-box-like_dom_sf"/>
</dbReference>
<dbReference type="Gene3D" id="2.130.10.10">
    <property type="entry name" value="YVTN repeat-like/Quinoprotein amine dehydrogenase"/>
    <property type="match status" value="1"/>
</dbReference>
<feature type="region of interest" description="Disordered" evidence="1">
    <location>
        <begin position="611"/>
        <end position="712"/>
    </location>
</feature>
<dbReference type="SUPFAM" id="SSF82171">
    <property type="entry name" value="DPP6 N-terminal domain-like"/>
    <property type="match status" value="1"/>
</dbReference>
<feature type="compositionally biased region" description="Polar residues" evidence="1">
    <location>
        <begin position="950"/>
        <end position="962"/>
    </location>
</feature>
<dbReference type="AlphaFoldDB" id="A0A5N6TII4"/>
<keyword evidence="4" id="KW-1185">Reference proteome</keyword>
<feature type="domain" description="F-box" evidence="2">
    <location>
        <begin position="45"/>
        <end position="91"/>
    </location>
</feature>
<evidence type="ECO:0000313" key="4">
    <source>
        <dbReference type="Proteomes" id="UP000325780"/>
    </source>
</evidence>
<feature type="region of interest" description="Disordered" evidence="1">
    <location>
        <begin position="724"/>
        <end position="818"/>
    </location>
</feature>
<organism evidence="3 4">
    <name type="scientific">Aspergillus avenaceus</name>
    <dbReference type="NCBI Taxonomy" id="36643"/>
    <lineage>
        <taxon>Eukaryota</taxon>
        <taxon>Fungi</taxon>
        <taxon>Dikarya</taxon>
        <taxon>Ascomycota</taxon>
        <taxon>Pezizomycotina</taxon>
        <taxon>Eurotiomycetes</taxon>
        <taxon>Eurotiomycetidae</taxon>
        <taxon>Eurotiales</taxon>
        <taxon>Aspergillaceae</taxon>
        <taxon>Aspergillus</taxon>
        <taxon>Aspergillus subgen. Circumdati</taxon>
    </lineage>
</organism>
<feature type="compositionally biased region" description="Polar residues" evidence="1">
    <location>
        <begin position="789"/>
        <end position="808"/>
    </location>
</feature>
<dbReference type="PROSITE" id="PS50181">
    <property type="entry name" value="FBOX"/>
    <property type="match status" value="1"/>
</dbReference>